<reference evidence="3 4" key="1">
    <citation type="submission" date="2019-07" db="EMBL/GenBank/DDBJ databases">
        <title>Whole genome shotgun sequence of Cellulomonas aerilata NBRC 106308.</title>
        <authorList>
            <person name="Hosoyama A."/>
            <person name="Uohara A."/>
            <person name="Ohji S."/>
            <person name="Ichikawa N."/>
        </authorList>
    </citation>
    <scope>NUCLEOTIDE SEQUENCE [LARGE SCALE GENOMIC DNA]</scope>
    <source>
        <strain evidence="3 4">NBRC 106308</strain>
    </source>
</reference>
<dbReference type="Proteomes" id="UP000321181">
    <property type="component" value="Unassembled WGS sequence"/>
</dbReference>
<dbReference type="InterPro" id="IPR051199">
    <property type="entry name" value="LPS_LOS_Heptosyltrfase"/>
</dbReference>
<evidence type="ECO:0000313" key="3">
    <source>
        <dbReference type="EMBL" id="GEO32980.1"/>
    </source>
</evidence>
<dbReference type="GO" id="GO:0009244">
    <property type="term" value="P:lipopolysaccharide core region biosynthetic process"/>
    <property type="evidence" value="ECO:0007669"/>
    <property type="project" value="TreeGrafter"/>
</dbReference>
<keyword evidence="2" id="KW-0808">Transferase</keyword>
<accession>A0A512D9P6</accession>
<evidence type="ECO:0000256" key="2">
    <source>
        <dbReference type="ARBA" id="ARBA00022679"/>
    </source>
</evidence>
<organism evidence="3 4">
    <name type="scientific">Cellulomonas aerilata</name>
    <dbReference type="NCBI Taxonomy" id="515326"/>
    <lineage>
        <taxon>Bacteria</taxon>
        <taxon>Bacillati</taxon>
        <taxon>Actinomycetota</taxon>
        <taxon>Actinomycetes</taxon>
        <taxon>Micrococcales</taxon>
        <taxon>Cellulomonadaceae</taxon>
        <taxon>Cellulomonas</taxon>
    </lineage>
</organism>
<dbReference type="PANTHER" id="PTHR30160">
    <property type="entry name" value="TETRAACYLDISACCHARIDE 4'-KINASE-RELATED"/>
    <property type="match status" value="1"/>
</dbReference>
<gene>
    <name evidence="3" type="ORF">CAE01nite_07050</name>
</gene>
<dbReference type="InterPro" id="IPR002201">
    <property type="entry name" value="Glyco_trans_9"/>
</dbReference>
<dbReference type="OrthoDB" id="9807356at2"/>
<dbReference type="SUPFAM" id="SSF53756">
    <property type="entry name" value="UDP-Glycosyltransferase/glycogen phosphorylase"/>
    <property type="match status" value="1"/>
</dbReference>
<comment type="caution">
    <text evidence="3">The sequence shown here is derived from an EMBL/GenBank/DDBJ whole genome shotgun (WGS) entry which is preliminary data.</text>
</comment>
<protein>
    <recommendedName>
        <fullName evidence="5">Glycosyl transferase</fullName>
    </recommendedName>
</protein>
<dbReference type="Gene3D" id="3.40.50.2000">
    <property type="entry name" value="Glycogen Phosphorylase B"/>
    <property type="match status" value="2"/>
</dbReference>
<evidence type="ECO:0008006" key="5">
    <source>
        <dbReference type="Google" id="ProtNLM"/>
    </source>
</evidence>
<dbReference type="EMBL" id="BJYY01000002">
    <property type="protein sequence ID" value="GEO32980.1"/>
    <property type="molecule type" value="Genomic_DNA"/>
</dbReference>
<keyword evidence="1" id="KW-0328">Glycosyltransferase</keyword>
<dbReference type="GO" id="GO:0005829">
    <property type="term" value="C:cytosol"/>
    <property type="evidence" value="ECO:0007669"/>
    <property type="project" value="TreeGrafter"/>
</dbReference>
<dbReference type="RefSeq" id="WP_146900085.1">
    <property type="nucleotide sequence ID" value="NZ_BAAARM010000001.1"/>
</dbReference>
<keyword evidence="4" id="KW-1185">Reference proteome</keyword>
<evidence type="ECO:0000256" key="1">
    <source>
        <dbReference type="ARBA" id="ARBA00022676"/>
    </source>
</evidence>
<sequence length="406" mass="45085">MPPRRVLVVLDAKGIGDAAEALGVFELIHRHWPRTQVAAAVGRDTQAAVLDRSPHVARVVRLPGGIRDAGTTLRRLPRDLSLLRGVDDVLVLARRERVAWPFALAVRLAGARLHHRHGYRYRDRRKSPFADFPAHVFFELMTSELLLGQPLAEVVRPHLEPAEEDRRYAADFFARHRLDEAPVALLNTRGPQYGVGMGRWGIERYLATADVLLRHGVRVVVNGGSAAQMEEFRGAQDRADPRVVLLERPTVGQLSAVLERCTVVVGEPAGPVCVAMAVGTPTVSVQGPGERDYPGHNRSGPLWWPADPRHVSASRVAWCQHTTRGACLCSRDTKPRTKQRLEPLHLWKPYKRVLTRLGVFDRLHPSRWTDRTFTCLEGLSPQEVAQVVLTHLATVSFGTPAAGGIR</sequence>
<dbReference type="GO" id="GO:0008713">
    <property type="term" value="F:ADP-heptose-lipopolysaccharide heptosyltransferase activity"/>
    <property type="evidence" value="ECO:0007669"/>
    <property type="project" value="TreeGrafter"/>
</dbReference>
<name>A0A512D9P6_9CELL</name>
<evidence type="ECO:0000313" key="4">
    <source>
        <dbReference type="Proteomes" id="UP000321181"/>
    </source>
</evidence>
<proteinExistence type="predicted"/>
<dbReference type="Pfam" id="PF01075">
    <property type="entry name" value="Glyco_transf_9"/>
    <property type="match status" value="1"/>
</dbReference>
<dbReference type="AlphaFoldDB" id="A0A512D9P6"/>